<evidence type="ECO:0000259" key="3">
    <source>
        <dbReference type="PROSITE" id="PS50966"/>
    </source>
</evidence>
<evidence type="ECO:0000256" key="2">
    <source>
        <dbReference type="SAM" id="MobiDB-lite"/>
    </source>
</evidence>
<feature type="compositionally biased region" description="Low complexity" evidence="2">
    <location>
        <begin position="216"/>
        <end position="250"/>
    </location>
</feature>
<dbReference type="Proteomes" id="UP000030754">
    <property type="component" value="Unassembled WGS sequence"/>
</dbReference>
<dbReference type="GeneID" id="25471749"/>
<feature type="region of interest" description="Disordered" evidence="2">
    <location>
        <begin position="2601"/>
        <end position="2642"/>
    </location>
</feature>
<feature type="region of interest" description="Disordered" evidence="2">
    <location>
        <begin position="1755"/>
        <end position="1780"/>
    </location>
</feature>
<keyword evidence="1" id="KW-0479">Metal-binding</keyword>
<feature type="region of interest" description="Disordered" evidence="2">
    <location>
        <begin position="127"/>
        <end position="146"/>
    </location>
</feature>
<evidence type="ECO:0000313" key="5">
    <source>
        <dbReference type="Proteomes" id="UP000030754"/>
    </source>
</evidence>
<keyword evidence="5" id="KW-1185">Reference proteome</keyword>
<keyword evidence="1" id="KW-0863">Zinc-finger</keyword>
<dbReference type="PROSITE" id="PS50966">
    <property type="entry name" value="ZF_SWIM"/>
    <property type="match status" value="1"/>
</dbReference>
<feature type="compositionally biased region" description="Basic and acidic residues" evidence="2">
    <location>
        <begin position="168"/>
        <end position="179"/>
    </location>
</feature>
<evidence type="ECO:0000313" key="4">
    <source>
        <dbReference type="EMBL" id="CDJ66007.1"/>
    </source>
</evidence>
<keyword evidence="1" id="KW-0862">Zinc</keyword>
<feature type="compositionally biased region" description="Basic and acidic residues" evidence="2">
    <location>
        <begin position="2617"/>
        <end position="2626"/>
    </location>
</feature>
<feature type="compositionally biased region" description="Basic and acidic residues" evidence="2">
    <location>
        <begin position="188"/>
        <end position="215"/>
    </location>
</feature>
<feature type="domain" description="SWIM-type" evidence="3">
    <location>
        <begin position="399"/>
        <end position="438"/>
    </location>
</feature>
<feature type="region of interest" description="Disordered" evidence="2">
    <location>
        <begin position="539"/>
        <end position="610"/>
    </location>
</feature>
<feature type="compositionally biased region" description="Low complexity" evidence="2">
    <location>
        <begin position="107"/>
        <end position="118"/>
    </location>
</feature>
<feature type="compositionally biased region" description="Pro residues" evidence="2">
    <location>
        <begin position="87"/>
        <end position="97"/>
    </location>
</feature>
<accession>U6MP67</accession>
<reference evidence="4" key="2">
    <citation type="submission" date="2013-10" db="EMBL/GenBank/DDBJ databases">
        <authorList>
            <person name="Aslett M."/>
        </authorList>
    </citation>
    <scope>NUCLEOTIDE SEQUENCE [LARGE SCALE GENOMIC DNA]</scope>
    <source>
        <strain evidence="4">Houghton</strain>
    </source>
</reference>
<evidence type="ECO:0000256" key="1">
    <source>
        <dbReference type="PROSITE-ProRule" id="PRU00325"/>
    </source>
</evidence>
<protein>
    <submittedName>
        <fullName evidence="4">SWIM zinc finger domain-containing protein, putative</fullName>
    </submittedName>
</protein>
<sequence>MVATGDEHGVPQGHGSREYSGLHYGGALNARREDPSGHRPRQHPRAFPSVRPVHPPMTIYNPMQHRGQLYPGSGLHNLHWQSQPTPLQAPPPPPPTPGNVLQMAHVQRQPQHMQQQRRGLSEYQGGIATKQPDETSKVDPYSRGFSGRRLLSNSRVAPLSAAGISNPRNHENLQRRPQEEIVLSSSSDSERETAPLQEHHERKTESAQQRRELPRLRPQQQHYVQQQQVQMPYQDRARSQEQQPHQQRSQGHQERLQQFQHPDKLSQQREQQEQQRNQSLEEQRLRKANGGRSQGSPEPAMNASGPSTDSQTADIHKRSTSRSSGSSNSSSSSSSSSSSCAGNKSVENRNSSWFNMNIDRLLPEFQHLIRWKDGRLQKALRFAAEEDGVRPCETDPDTFIVDSDTSNCRIVDAAVCECSCPSRDPLCSHLLAVAVWQLRQDQQQELPEKQQHQRQPYQVQNRDFSLRLAISAFIKQQLLSLATEAFVPLKPFTCESLLRDLWRRLLRRFPASVAARAAAALAIGLLMRFAQNAKGALPQIPSTVTNRPVEEHEEDDLRSDEQKQAQQQGEQPNPEQEDQQRQQQEAPQQKAHEQTGHPDLSSLAEENSSQVKTYALPPEEAMACLMQQLRLQLQHPPVANGPEDDPLKRLFELEAAVFPASEPSVVHTLLQLLHRSDARAAAVAVEEGLRLRSQQAYKENTETDFLEEAASPEVYVHFALLVLETATAATATAGAGSSVQMRSVLEACIYVIRLHFSPAVASSVLRCKALSDAAALTVFISTLRAALASVLENPTPRMEGSISATSSLPSMWDDRPLSPVSHDIALAELQRQSNSCIRLAAALCSPWQLAAALAKSLAICRKTQQQVEPQLQEAANLKSCVELLVSDANSSRRLVEQQQPGNGIVPSWQSVAEQIDAAPELVDLLAYLNWGEALEPHFGGLEAFICRHGNMPFAFSGEKCSSKSHGSTACKSRLLDRNFFVGIEGGGILRLNKPTQNTLETLLDAVNSKNAAVAVAALAALLWEPQQQRHRSGECAFDTCPAAIQLQIRNYLQERHQQNASQKPQLHERREQAWGEFFCRVFAESPRALLDASIVVLLAPVSEVYGTGVIHAAFTCFSSFLWQRLQLQSQVCEDFPPVDALEAKSSLLGLLQTHAAFVPLCSILRTALHRCAQLLLPPSEAAAAVKVLRQQHDHVENRQHGYISQSQLQEVQQQKEQRHISACDSAAVGEQPDIPKELAPCTPEPETAEALTCGTVFEDGDALLLPRQRRPTSSSYRDNESGVISGTPFEKVAVVAQRAVLSQETVGTAADLWGDETPEAFVRRLRIEEFGVGLAGGNDAAPDGAHEESVVDAVMRKQRERLTRALNRLAGDLYSSECHLQLELLQNADDNTYILPLQVPPRVLLLEPRRQQQLLLRMPALSIPSLHFELLPEGMGVFNNERGFRPVDVRALCDVARSTKAPQQQQRNQHTEKKEIRRIGRFGVGFKSVFSLADEPHIFSCTGVAIKFSATDTSGLGFVLPHPLESREPCKYLPAEALQGALLAAQDPAFLASTESSGGGSSGDYCCCSSFSPHSVSEEGAIGVMSVWRTVIWLPVRPALREEWISGHSCLPKRLSVVEPHCLLFLRRVRRVSCRSHSTNSCFLLLKRAFPFIDSSVLQPPQHNAHSPKQQRIYALPEYAQHVVLTSCRRHLESRPAALCEMWSNCSGKKSPWKKHHQHWLLVQHFPVGKAPLSGPSDEPLVVALPLSPQGYAAPTPMAAAPASRTDEGKGANSNSSSNSDDGIGWPLHCFLPVRGFGLPFILQGAFNLTASREDLRCGDAWNLWLLQQLPAAICTSLLVCRYAHPELQESLLLFVPLLNATTAVGGSAEMVGSAASAAVACVKDLECLLAIKPFVEQQRITRNIGEDFIWCCPTRAVLACDAAVYTESELPAAATPSQSNATSSGLPATSEWAVPPWLLNKALGLAYVHPRVLKHLQPAMLRQLGVRDFSPWDVVEILRCLVNLQHQEHHESMQQFEPSMTVQKGQDHARPLQPQWVGRLLLLVESICMQQQQTPQHRAALGALKGIPFLPTLCGRFVAADSAEAALCLPPDAGSDSVAGRLAQSFSADILSEGHAQDCTDGYTANQLVLYIHPKVLEPWLKISSEQQQAQSHGPEGERKEDLSDADMQQLAGSRLLQRSRVIRCLRCLGVDFLRPREVMQQRILPLLRTPRFADTATEKQLVDCLYFIVAHCHDLAALMEADSSRYVVRQQVLLMPVCTHTGNRVSLGSAELRCLWSDGKGSSQEQRQQEALLLLYKQLLRDTLFLSLAYSSVVALPTWGEFCKLVGLQRPLHVCSVVYWLQIDALQGQQLQKPEQHQRILQPPRFKITSIDGVPPVEGSSRCYNTQEILLQLSRRWSETTMASLKEELIQHIGEPWDEFGTVVSSGTWVVVEDFVCMDFERLVTAAASAMACCSSNSPLSASHTLLRLPQQRMVPLTEELQKAESLAIRLLVLALTEAHLRWQHFKHLRWRLAVPCTTEPAVPKQQLQKTCLSEAAGGLGPGVTTLAGPSGTAASSLLMQLRCSAWLPAVACDAIPVSELTTGGHVKEEEEHLYEIDCDGDPALSQGKSSTSSDSEREIRDASAPKGAGSVIKTSSSSRQRSKKHYLSFAMDCKQSSNTCSGDSINSSASESLVTGHEVNVRESSPDCLRCRGSASSSRKALWYWRFVGLRKPRELVASTDECIQVYGRLVQYLHPLAQRFLQQRLHKEGEHSLSNNSGSTGLEGLAYTGNCLNTLDSGSSSGDTETSAAADGSGNIFEEHQWRSGCLAFAAQWIAEDREMPAKATYETGNTHAEEAGVHTAPDGATAARLLRSISSHLKQVETSVANVAIATMPVASVTDDDIIDQGSLLSVAVCFLAAADAACREGRCCSNMNKRNCSEGVFCRCCQFRHAGGHSACLFCCCCSAVVADVFHLLQHLARRWHMGAASASLSVSPVSTAAQLRGASSVYPLSAGLLLPQPASRGAFPSPTAGYSATLGCCIWWKSPSDLFFRLPVGVPRRAFQGCLPLEDLALLLCREQFSEVFDRTVLADTHREEPSLALEKQQLFVLQQQLEELETFLLRALNVAEYPSLQDCVSALTALTSGIALISGERENAPATGTEAVVKAPPTGTSQSHMCSDPTRPCKLRRFESTVDGSSPSYAPSSASLRSFAKPAEAKAATANCNISDVLLHVVALLLHIDAHCGSEFLSLPAVAKGLPVVPCLQLAPLSVTSSSARAAADAVSSVLRLSFLPLGSPMWLRLTPRDCKLWKQLQAGAEALAEGKARADKSRNQRWCRDEYASTPGAGEALELHTYPAVVWYCEATCSWSDLVVSAASTDCFSKDGNKLCPLCRFCVDRLSQRQLQGRRNVLRAWLDLLQCRLGIQPLNTVCVSQLTSAPLMPLASTGDVFEVISLGGPQQECRERVEGVVLKGLKQRVLAVLLPAVRRYLLCRDPNRYVLLQQQWLAARQNRDTSVEKVAAMLPEERGKVMWLEQLRRLVLLLCNNLRSRVCFVESGATGPWTPCPAALQWESVLEGDDELPSGSSCTDSRTGVNDKGRDLENRWESADSCTLGSSFFLAWNVAEEALGTAILRLENTDCKTNGCRELSKIFASSPVDELQEQLLPSFPGEVFGELSRLFSLKGQRDDCLASFLVLFYSKLQHRLLQWLMRPPEGGFMQWLQRLLLCSGELCCRLTAVVMAVVLGTAVEDCLRAEGLWHGPLNTVESQQQCVAGLEEMKRLRSSSLAATGAMSAGSGDAVTPGNRVLLHLLKDESTAAVELLGSSERTMKDSTWLLRDAWFVLVATDGASVDGSATLYSRESEEAPEEAEEAGNVVHSKAQVIGVVDETGVEGISLADVRAESTSTSPKGVPSGVEGCDGKEVCAAQKITKPRGSSVSSISSGDSVVEEIPSKGWDERNMTSAAERWVEDCPRMTAITPEEALFSSLHRSGNDSARSDLRNVRLGEGQRQGLEESFQQAHNRDGHVALGDFDAQAVDISPQDRHAAAPFVATSSSSAASAVAARRGEALVYQYLLRQMQQQIADKVVQVLWLNEEQESGQSYDILIKEYPPVGTSAPPRMTFVEVKSSTTANKYYFEISHREWNLAQQHGDNFHIYRVLEANSSQPQIFRIVNPYMQWKHKRIGMCIAI</sequence>
<proteinExistence type="predicted"/>
<dbReference type="VEuPathDB" id="ToxoDB:ENH_00015690"/>
<dbReference type="Pfam" id="PF13020">
    <property type="entry name" value="NOV_C"/>
    <property type="match status" value="1"/>
</dbReference>
<dbReference type="PANTHER" id="PTHR32387:SF0">
    <property type="entry name" value="PROTEIN NO VEIN"/>
    <property type="match status" value="1"/>
</dbReference>
<dbReference type="PANTHER" id="PTHR32387">
    <property type="entry name" value="WU:FJ29H11"/>
    <property type="match status" value="1"/>
</dbReference>
<dbReference type="RefSeq" id="XP_013434474.1">
    <property type="nucleotide sequence ID" value="XM_013579020.1"/>
</dbReference>
<feature type="compositionally biased region" description="Polar residues" evidence="2">
    <location>
        <begin position="304"/>
        <end position="313"/>
    </location>
</feature>
<feature type="compositionally biased region" description="Basic and acidic residues" evidence="2">
    <location>
        <begin position="251"/>
        <end position="285"/>
    </location>
</feature>
<dbReference type="SUPFAM" id="SSF55874">
    <property type="entry name" value="ATPase domain of HSP90 chaperone/DNA topoisomerase II/histidine kinase"/>
    <property type="match status" value="1"/>
</dbReference>
<dbReference type="EMBL" id="HG723367">
    <property type="protein sequence ID" value="CDJ66007.1"/>
    <property type="molecule type" value="Genomic_DNA"/>
</dbReference>
<reference evidence="4" key="1">
    <citation type="submission" date="2013-10" db="EMBL/GenBank/DDBJ databases">
        <title>Genomic analysis of the causative agents of coccidiosis in chickens.</title>
        <authorList>
            <person name="Reid A.J."/>
            <person name="Blake D."/>
            <person name="Billington K."/>
            <person name="Browne H."/>
            <person name="Dunn M."/>
            <person name="Hung S."/>
            <person name="Kawahara F."/>
            <person name="Miranda-Saavedra D."/>
            <person name="Mourier T."/>
            <person name="Nagra H."/>
            <person name="Otto T.D."/>
            <person name="Rawlings N."/>
            <person name="Sanchez A."/>
            <person name="Sanders M."/>
            <person name="Subramaniam C."/>
            <person name="Tay Y."/>
            <person name="Dear P."/>
            <person name="Doerig C."/>
            <person name="Gruber A."/>
            <person name="Parkinson J."/>
            <person name="Shirley M."/>
            <person name="Wan K.L."/>
            <person name="Berriman M."/>
            <person name="Tomley F."/>
            <person name="Pain A."/>
        </authorList>
    </citation>
    <scope>NUCLEOTIDE SEQUENCE [LARGE SCALE GENOMIC DNA]</scope>
    <source>
        <strain evidence="4">Houghton</strain>
    </source>
</reference>
<feature type="compositionally biased region" description="Low complexity" evidence="2">
    <location>
        <begin position="564"/>
        <end position="574"/>
    </location>
</feature>
<feature type="region of interest" description="Disordered" evidence="2">
    <location>
        <begin position="161"/>
        <end position="345"/>
    </location>
</feature>
<dbReference type="InterPro" id="IPR052957">
    <property type="entry name" value="Auxin_embryo_med"/>
</dbReference>
<dbReference type="OrthoDB" id="426371at2759"/>
<dbReference type="Gene3D" id="3.30.565.10">
    <property type="entry name" value="Histidine kinase-like ATPase, C-terminal domain"/>
    <property type="match status" value="1"/>
</dbReference>
<dbReference type="InterPro" id="IPR007527">
    <property type="entry name" value="Znf_SWIM"/>
</dbReference>
<name>U6MP67_9EIME</name>
<dbReference type="GO" id="GO:0008270">
    <property type="term" value="F:zinc ion binding"/>
    <property type="evidence" value="ECO:0007669"/>
    <property type="project" value="UniProtKB-KW"/>
</dbReference>
<dbReference type="InterPro" id="IPR036890">
    <property type="entry name" value="HATPase_C_sf"/>
</dbReference>
<gene>
    <name evidence="4" type="ORF">ENH_00015690</name>
</gene>
<feature type="compositionally biased region" description="Low complexity" evidence="2">
    <location>
        <begin position="321"/>
        <end position="339"/>
    </location>
</feature>
<feature type="region of interest" description="Disordered" evidence="2">
    <location>
        <begin position="1"/>
        <end position="120"/>
    </location>
</feature>
<organism evidence="4 5">
    <name type="scientific">Eimeria necatrix</name>
    <dbReference type="NCBI Taxonomy" id="51315"/>
    <lineage>
        <taxon>Eukaryota</taxon>
        <taxon>Sar</taxon>
        <taxon>Alveolata</taxon>
        <taxon>Apicomplexa</taxon>
        <taxon>Conoidasida</taxon>
        <taxon>Coccidia</taxon>
        <taxon>Eucoccidiorida</taxon>
        <taxon>Eimeriorina</taxon>
        <taxon>Eimeriidae</taxon>
        <taxon>Eimeria</taxon>
    </lineage>
</organism>
<dbReference type="InterPro" id="IPR024975">
    <property type="entry name" value="NOV_C"/>
</dbReference>